<proteinExistence type="predicted"/>
<comment type="caution">
    <text evidence="2">The sequence shown here is derived from an EMBL/GenBank/DDBJ whole genome shotgun (WGS) entry which is preliminary data.</text>
</comment>
<protein>
    <submittedName>
        <fullName evidence="2">Uncharacterized protein</fullName>
    </submittedName>
</protein>
<gene>
    <name evidence="2" type="ORF">AXG93_1193s1270</name>
</gene>
<keyword evidence="3" id="KW-1185">Reference proteome</keyword>
<evidence type="ECO:0000313" key="2">
    <source>
        <dbReference type="EMBL" id="OAE33828.1"/>
    </source>
</evidence>
<organism evidence="2 3">
    <name type="scientific">Marchantia polymorpha subsp. ruderalis</name>
    <dbReference type="NCBI Taxonomy" id="1480154"/>
    <lineage>
        <taxon>Eukaryota</taxon>
        <taxon>Viridiplantae</taxon>
        <taxon>Streptophyta</taxon>
        <taxon>Embryophyta</taxon>
        <taxon>Marchantiophyta</taxon>
        <taxon>Marchantiopsida</taxon>
        <taxon>Marchantiidae</taxon>
        <taxon>Marchantiales</taxon>
        <taxon>Marchantiaceae</taxon>
        <taxon>Marchantia</taxon>
    </lineage>
</organism>
<name>A0A176WKZ5_MARPO</name>
<dbReference type="Proteomes" id="UP000077202">
    <property type="component" value="Unassembled WGS sequence"/>
</dbReference>
<dbReference type="AlphaFoldDB" id="A0A176WKZ5"/>
<feature type="compositionally biased region" description="Polar residues" evidence="1">
    <location>
        <begin position="37"/>
        <end position="50"/>
    </location>
</feature>
<accession>A0A176WKZ5</accession>
<sequence>MANLVRLSTTMSGKTNVAMTLARMALVERSEKISKATEASTTPTSRNVNPRLSGGESKAGAIQANHIARQQNFCLFGFPIREAPEKLSSFRSSEPSIFMRRMFLSLPRRRNGILLRASV</sequence>
<reference evidence="2" key="1">
    <citation type="submission" date="2016-03" db="EMBL/GenBank/DDBJ databases">
        <title>Mechanisms controlling the formation of the plant cell surface in tip-growing cells are functionally conserved among land plants.</title>
        <authorList>
            <person name="Honkanen S."/>
            <person name="Jones V.A."/>
            <person name="Morieri G."/>
            <person name="Champion C."/>
            <person name="Hetherington A.J."/>
            <person name="Kelly S."/>
            <person name="Saint-Marcoux D."/>
            <person name="Proust H."/>
            <person name="Prescott H."/>
            <person name="Dolan L."/>
        </authorList>
    </citation>
    <scope>NUCLEOTIDE SEQUENCE [LARGE SCALE GENOMIC DNA]</scope>
    <source>
        <tissue evidence="2">Whole gametophyte</tissue>
    </source>
</reference>
<feature type="region of interest" description="Disordered" evidence="1">
    <location>
        <begin position="32"/>
        <end position="57"/>
    </location>
</feature>
<dbReference type="EMBL" id="LVLJ01000498">
    <property type="protein sequence ID" value="OAE33828.1"/>
    <property type="molecule type" value="Genomic_DNA"/>
</dbReference>
<evidence type="ECO:0000256" key="1">
    <source>
        <dbReference type="SAM" id="MobiDB-lite"/>
    </source>
</evidence>
<evidence type="ECO:0000313" key="3">
    <source>
        <dbReference type="Proteomes" id="UP000077202"/>
    </source>
</evidence>